<gene>
    <name evidence="2" type="ORF">HJG60_008324</name>
</gene>
<comment type="caution">
    <text evidence="2">The sequence shown here is derived from an EMBL/GenBank/DDBJ whole genome shotgun (WGS) entry which is preliminary data.</text>
</comment>
<name>A0A833ZCT2_9CHIR</name>
<feature type="region of interest" description="Disordered" evidence="1">
    <location>
        <begin position="28"/>
        <end position="53"/>
    </location>
</feature>
<accession>A0A833ZCT2</accession>
<dbReference type="Proteomes" id="UP000664940">
    <property type="component" value="Unassembled WGS sequence"/>
</dbReference>
<evidence type="ECO:0000313" key="3">
    <source>
        <dbReference type="Proteomes" id="UP000664940"/>
    </source>
</evidence>
<reference evidence="2 3" key="1">
    <citation type="journal article" date="2020" name="Nature">
        <title>Six reference-quality genomes reveal evolution of bat adaptations.</title>
        <authorList>
            <person name="Jebb D."/>
            <person name="Huang Z."/>
            <person name="Pippel M."/>
            <person name="Hughes G.M."/>
            <person name="Lavrichenko K."/>
            <person name="Devanna P."/>
            <person name="Winkler S."/>
            <person name="Jermiin L.S."/>
            <person name="Skirmuntt E.C."/>
            <person name="Katzourakis A."/>
            <person name="Burkitt-Gray L."/>
            <person name="Ray D.A."/>
            <person name="Sullivan K.A.M."/>
            <person name="Roscito J.G."/>
            <person name="Kirilenko B.M."/>
            <person name="Davalos L.M."/>
            <person name="Corthals A.P."/>
            <person name="Power M.L."/>
            <person name="Jones G."/>
            <person name="Ransome R.D."/>
            <person name="Dechmann D.K.N."/>
            <person name="Locatelli A.G."/>
            <person name="Puechmaille S.J."/>
            <person name="Fedrigo O."/>
            <person name="Jarvis E.D."/>
            <person name="Hiller M."/>
            <person name="Vernes S.C."/>
            <person name="Myers E.W."/>
            <person name="Teeling E.C."/>
        </authorList>
    </citation>
    <scope>NUCLEOTIDE SEQUENCE [LARGE SCALE GENOMIC DNA]</scope>
    <source>
        <strain evidence="2">Bat1K_MPI-CBG_1</strain>
    </source>
</reference>
<evidence type="ECO:0000313" key="2">
    <source>
        <dbReference type="EMBL" id="KAF6088501.1"/>
    </source>
</evidence>
<proteinExistence type="predicted"/>
<evidence type="ECO:0000256" key="1">
    <source>
        <dbReference type="SAM" id="MobiDB-lite"/>
    </source>
</evidence>
<dbReference type="EMBL" id="JABVXQ010000010">
    <property type="protein sequence ID" value="KAF6088501.1"/>
    <property type="molecule type" value="Genomic_DNA"/>
</dbReference>
<protein>
    <submittedName>
        <fullName evidence="2">Uncharacterized protein</fullName>
    </submittedName>
</protein>
<organism evidence="2 3">
    <name type="scientific">Phyllostomus discolor</name>
    <name type="common">pale spear-nosed bat</name>
    <dbReference type="NCBI Taxonomy" id="89673"/>
    <lineage>
        <taxon>Eukaryota</taxon>
        <taxon>Metazoa</taxon>
        <taxon>Chordata</taxon>
        <taxon>Craniata</taxon>
        <taxon>Vertebrata</taxon>
        <taxon>Euteleostomi</taxon>
        <taxon>Mammalia</taxon>
        <taxon>Eutheria</taxon>
        <taxon>Laurasiatheria</taxon>
        <taxon>Chiroptera</taxon>
        <taxon>Yangochiroptera</taxon>
        <taxon>Phyllostomidae</taxon>
        <taxon>Phyllostominae</taxon>
        <taxon>Phyllostomus</taxon>
    </lineage>
</organism>
<sequence>MVRWGNSSSERPCAAMIYHSSRRVRGRPRDCAQAGSVHERRARTQSGVQEHPQTPHLSTHVLIHTWGICGHSPGRLSAVSRPNIFFSFLRFYLFIFREGREGDREREKHQCVVAGVHGLQPRHVPRLGIEPATLWLATRAQSTELRQPEQLSKYFQ</sequence>
<dbReference type="AlphaFoldDB" id="A0A833ZCT2"/>
<feature type="compositionally biased region" description="Polar residues" evidence="1">
    <location>
        <begin position="44"/>
        <end position="53"/>
    </location>
</feature>